<dbReference type="AlphaFoldDB" id="A0A8X8YUQ1"/>
<comment type="caution">
    <text evidence="2">The sequence shown here is derived from an EMBL/GenBank/DDBJ whole genome shotgun (WGS) entry which is preliminary data.</text>
</comment>
<keyword evidence="3" id="KW-1185">Reference proteome</keyword>
<evidence type="ECO:0000313" key="2">
    <source>
        <dbReference type="EMBL" id="KAG6435963.1"/>
    </source>
</evidence>
<dbReference type="PANTHER" id="PTHR32246:SF22">
    <property type="entry name" value="C2 DOMAIN-CONTAINING PROTEIN"/>
    <property type="match status" value="1"/>
</dbReference>
<name>A0A8X8YUQ1_SALSN</name>
<dbReference type="Proteomes" id="UP000298416">
    <property type="component" value="Unassembled WGS sequence"/>
</dbReference>
<sequence length="207" mass="23633">MTKLSHNSTRPTIQCHGVSPVVKLKCKRTVGDQFVGEVQIPVKDLFVMGLKSQCFELLKPCVHLHTEALIPKVRWQTITPKRRRVDFPKSPQCPKHRPHESLRPRETPKPPEKATWTTSRGRIRGVSDYTVSEATVSLVVRVRLMCKRMLGDRLVGKVKIPVKSLFDMGRMSRKILSYEVAGTPEGRLNLLYSFSETMLPLVREHLV</sequence>
<reference evidence="2" key="2">
    <citation type="submission" date="2020-08" db="EMBL/GenBank/DDBJ databases">
        <title>Plant Genome Project.</title>
        <authorList>
            <person name="Zhang R.-G."/>
        </authorList>
    </citation>
    <scope>NUCLEOTIDE SEQUENCE</scope>
    <source>
        <strain evidence="2">Huo1</strain>
        <tissue evidence="2">Leaf</tissue>
    </source>
</reference>
<feature type="compositionally biased region" description="Basic and acidic residues" evidence="1">
    <location>
        <begin position="99"/>
        <end position="112"/>
    </location>
</feature>
<protein>
    <submittedName>
        <fullName evidence="2">Uncharacterized protein</fullName>
    </submittedName>
</protein>
<proteinExistence type="predicted"/>
<accession>A0A8X8YUQ1</accession>
<dbReference type="EMBL" id="PNBA02000001">
    <property type="protein sequence ID" value="KAG6435963.1"/>
    <property type="molecule type" value="Genomic_DNA"/>
</dbReference>
<reference evidence="2" key="1">
    <citation type="submission" date="2018-01" db="EMBL/GenBank/DDBJ databases">
        <authorList>
            <person name="Mao J.F."/>
        </authorList>
    </citation>
    <scope>NUCLEOTIDE SEQUENCE</scope>
    <source>
        <strain evidence="2">Huo1</strain>
        <tissue evidence="2">Leaf</tissue>
    </source>
</reference>
<feature type="region of interest" description="Disordered" evidence="1">
    <location>
        <begin position="84"/>
        <end position="118"/>
    </location>
</feature>
<gene>
    <name evidence="2" type="ORF">SASPL_100844</name>
</gene>
<dbReference type="PANTHER" id="PTHR32246">
    <property type="entry name" value="INGRESSION PROTEIN FIC1"/>
    <property type="match status" value="1"/>
</dbReference>
<evidence type="ECO:0000313" key="3">
    <source>
        <dbReference type="Proteomes" id="UP000298416"/>
    </source>
</evidence>
<organism evidence="2">
    <name type="scientific">Salvia splendens</name>
    <name type="common">Scarlet sage</name>
    <dbReference type="NCBI Taxonomy" id="180675"/>
    <lineage>
        <taxon>Eukaryota</taxon>
        <taxon>Viridiplantae</taxon>
        <taxon>Streptophyta</taxon>
        <taxon>Embryophyta</taxon>
        <taxon>Tracheophyta</taxon>
        <taxon>Spermatophyta</taxon>
        <taxon>Magnoliopsida</taxon>
        <taxon>eudicotyledons</taxon>
        <taxon>Gunneridae</taxon>
        <taxon>Pentapetalae</taxon>
        <taxon>asterids</taxon>
        <taxon>lamiids</taxon>
        <taxon>Lamiales</taxon>
        <taxon>Lamiaceae</taxon>
        <taxon>Nepetoideae</taxon>
        <taxon>Mentheae</taxon>
        <taxon>Salviinae</taxon>
        <taxon>Salvia</taxon>
        <taxon>Salvia subgen. Calosphace</taxon>
        <taxon>core Calosphace</taxon>
    </lineage>
</organism>
<evidence type="ECO:0000256" key="1">
    <source>
        <dbReference type="SAM" id="MobiDB-lite"/>
    </source>
</evidence>